<protein>
    <recommendedName>
        <fullName evidence="1">N-acetyltransferase domain-containing protein</fullName>
    </recommendedName>
</protein>
<evidence type="ECO:0000313" key="2">
    <source>
        <dbReference type="EMBL" id="OHA04097.1"/>
    </source>
</evidence>
<evidence type="ECO:0000259" key="1">
    <source>
        <dbReference type="Pfam" id="PF13302"/>
    </source>
</evidence>
<evidence type="ECO:0000313" key="3">
    <source>
        <dbReference type="Proteomes" id="UP000177811"/>
    </source>
</evidence>
<proteinExistence type="predicted"/>
<dbReference type="Proteomes" id="UP000177811">
    <property type="component" value="Unassembled WGS sequence"/>
</dbReference>
<accession>A0A1G2KXG0</accession>
<dbReference type="Gene3D" id="3.40.630.30">
    <property type="match status" value="1"/>
</dbReference>
<comment type="caution">
    <text evidence="2">The sequence shown here is derived from an EMBL/GenBank/DDBJ whole genome shotgun (WGS) entry which is preliminary data.</text>
</comment>
<gene>
    <name evidence="2" type="ORF">A3C16_02100</name>
</gene>
<organism evidence="2 3">
    <name type="scientific">Candidatus Sungbacteria bacterium RIFCSPHIGHO2_02_FULL_51_29</name>
    <dbReference type="NCBI Taxonomy" id="1802273"/>
    <lineage>
        <taxon>Bacteria</taxon>
        <taxon>Candidatus Sungiibacteriota</taxon>
    </lineage>
</organism>
<name>A0A1G2KXG0_9BACT</name>
<dbReference type="Pfam" id="PF13302">
    <property type="entry name" value="Acetyltransf_3"/>
    <property type="match status" value="1"/>
</dbReference>
<dbReference type="InterPro" id="IPR016181">
    <property type="entry name" value="Acyl_CoA_acyltransferase"/>
</dbReference>
<reference evidence="2 3" key="1">
    <citation type="journal article" date="2016" name="Nat. Commun.">
        <title>Thousands of microbial genomes shed light on interconnected biogeochemical processes in an aquifer system.</title>
        <authorList>
            <person name="Anantharaman K."/>
            <person name="Brown C.T."/>
            <person name="Hug L.A."/>
            <person name="Sharon I."/>
            <person name="Castelle C.J."/>
            <person name="Probst A.J."/>
            <person name="Thomas B.C."/>
            <person name="Singh A."/>
            <person name="Wilkins M.J."/>
            <person name="Karaoz U."/>
            <person name="Brodie E.L."/>
            <person name="Williams K.H."/>
            <person name="Hubbard S.S."/>
            <person name="Banfield J.F."/>
        </authorList>
    </citation>
    <scope>NUCLEOTIDE SEQUENCE [LARGE SCALE GENOMIC DNA]</scope>
</reference>
<dbReference type="EMBL" id="MHQL01000001">
    <property type="protein sequence ID" value="OHA04097.1"/>
    <property type="molecule type" value="Genomic_DNA"/>
</dbReference>
<dbReference type="GO" id="GO:0016747">
    <property type="term" value="F:acyltransferase activity, transferring groups other than amino-acyl groups"/>
    <property type="evidence" value="ECO:0007669"/>
    <property type="project" value="InterPro"/>
</dbReference>
<dbReference type="PANTHER" id="PTHR43328:SF1">
    <property type="entry name" value="N-ACETYLTRANSFERASE DOMAIN-CONTAINING PROTEIN"/>
    <property type="match status" value="1"/>
</dbReference>
<dbReference type="AlphaFoldDB" id="A0A1G2KXG0"/>
<dbReference type="InterPro" id="IPR000182">
    <property type="entry name" value="GNAT_dom"/>
</dbReference>
<feature type="domain" description="N-acetyltransferase" evidence="1">
    <location>
        <begin position="5"/>
        <end position="113"/>
    </location>
</feature>
<dbReference type="PANTHER" id="PTHR43328">
    <property type="entry name" value="ACETYLTRANSFERASE-RELATED"/>
    <property type="match status" value="1"/>
</dbReference>
<sequence length="114" mass="13334">MKHTLVMRPLTIKDVDHIMTWVNDPEVVKNLQHFNKRFTRADELAWAHRIIKSTHDAVFSFFTPAGEYVGQAGIHQIAWENKLGRLSLIIKREQWGKGYAQQIVPMLLRHAFRS</sequence>
<dbReference type="SUPFAM" id="SSF55729">
    <property type="entry name" value="Acyl-CoA N-acyltransferases (Nat)"/>
    <property type="match status" value="1"/>
</dbReference>